<comment type="caution">
    <text evidence="2">The sequence shown here is derived from an EMBL/GenBank/DDBJ whole genome shotgun (WGS) entry which is preliminary data.</text>
</comment>
<dbReference type="SUPFAM" id="SSF117396">
    <property type="entry name" value="TM1631-like"/>
    <property type="match status" value="1"/>
</dbReference>
<name>A0A4Q7VCN5_9BURK</name>
<protein>
    <submittedName>
        <fullName evidence="2">Uncharacterized protein YecE (DUF72 family)</fullName>
    </submittedName>
</protein>
<evidence type="ECO:0000313" key="3">
    <source>
        <dbReference type="Proteomes" id="UP000293671"/>
    </source>
</evidence>
<sequence>MASMATPTDDPPTPPQPGLFGEPAPVAPPPKPKATGVRAIEADAELRALGAAMPPLLRMGSSSWYFPGWRGLVWADEVSEAALPRQGLPAYAQHPLLRTVSLDRSFYRPLPSAEYARLAAQVPADFRFVVKAASMVCDATVREAGSGRALLPNPLFLDPAAALEQVWRPAVEGLGDKLGALVFQLSPLPRAWLAEPALFLARLDAMFEALFAWRAAARTGDSGLVAIELRDPGPLGPELAALLARHGVRYCVGLHDRMPPLEEQLPMLRALWPGPLVLRWNLQRGYRYGAAKEAFEPFDKLLAPDPQTRSALARLVAATLRAGQPALVTINNKAEGSAPLSVRALAREIAALLSAG</sequence>
<dbReference type="EMBL" id="SHKP01000008">
    <property type="protein sequence ID" value="RZT93637.1"/>
    <property type="molecule type" value="Genomic_DNA"/>
</dbReference>
<dbReference type="Pfam" id="PF01904">
    <property type="entry name" value="DUF72"/>
    <property type="match status" value="1"/>
</dbReference>
<evidence type="ECO:0000313" key="2">
    <source>
        <dbReference type="EMBL" id="RZT93637.1"/>
    </source>
</evidence>
<gene>
    <name evidence="2" type="ORF">EV670_3187</name>
</gene>
<dbReference type="AlphaFoldDB" id="A0A4Q7VCN5"/>
<accession>A0A4Q7VCN5</accession>
<dbReference type="PANTHER" id="PTHR30348">
    <property type="entry name" value="UNCHARACTERIZED PROTEIN YECE"/>
    <property type="match status" value="1"/>
</dbReference>
<dbReference type="Gene3D" id="3.20.20.410">
    <property type="entry name" value="Protein of unknown function UPF0759"/>
    <property type="match status" value="1"/>
</dbReference>
<reference evidence="2 3" key="1">
    <citation type="submission" date="2019-02" db="EMBL/GenBank/DDBJ databases">
        <title>Genomic Encyclopedia of Type Strains, Phase IV (KMG-IV): sequencing the most valuable type-strain genomes for metagenomic binning, comparative biology and taxonomic classification.</title>
        <authorList>
            <person name="Goeker M."/>
        </authorList>
    </citation>
    <scope>NUCLEOTIDE SEQUENCE [LARGE SCALE GENOMIC DNA]</scope>
    <source>
        <strain evidence="2 3">DSM 19570</strain>
    </source>
</reference>
<dbReference type="InterPro" id="IPR002763">
    <property type="entry name" value="DUF72"/>
</dbReference>
<keyword evidence="3" id="KW-1185">Reference proteome</keyword>
<evidence type="ECO:0000256" key="1">
    <source>
        <dbReference type="SAM" id="MobiDB-lite"/>
    </source>
</evidence>
<organism evidence="2 3">
    <name type="scientific">Rivibacter subsaxonicus</name>
    <dbReference type="NCBI Taxonomy" id="457575"/>
    <lineage>
        <taxon>Bacteria</taxon>
        <taxon>Pseudomonadati</taxon>
        <taxon>Pseudomonadota</taxon>
        <taxon>Betaproteobacteria</taxon>
        <taxon>Burkholderiales</taxon>
        <taxon>Rivibacter</taxon>
    </lineage>
</organism>
<dbReference type="PANTHER" id="PTHR30348:SF4">
    <property type="entry name" value="DUF72 DOMAIN-CONTAINING PROTEIN"/>
    <property type="match status" value="1"/>
</dbReference>
<dbReference type="Proteomes" id="UP000293671">
    <property type="component" value="Unassembled WGS sequence"/>
</dbReference>
<feature type="region of interest" description="Disordered" evidence="1">
    <location>
        <begin position="1"/>
        <end position="34"/>
    </location>
</feature>
<dbReference type="InterPro" id="IPR036520">
    <property type="entry name" value="UPF0759_sf"/>
</dbReference>
<proteinExistence type="predicted"/>